<keyword evidence="3" id="KW-0520">NAD</keyword>
<evidence type="ECO:0000259" key="4">
    <source>
        <dbReference type="Pfam" id="PF02826"/>
    </source>
</evidence>
<dbReference type="Proteomes" id="UP001295740">
    <property type="component" value="Unassembled WGS sequence"/>
</dbReference>
<feature type="domain" description="D-isomer specific 2-hydroxyacid dehydrogenase NAD-binding" evidence="4">
    <location>
        <begin position="4"/>
        <end position="99"/>
    </location>
</feature>
<evidence type="ECO:0000313" key="6">
    <source>
        <dbReference type="Proteomes" id="UP001295740"/>
    </source>
</evidence>
<dbReference type="InterPro" id="IPR050418">
    <property type="entry name" value="D-iso_2-hydroxyacid_DH_PdxB"/>
</dbReference>
<evidence type="ECO:0000256" key="2">
    <source>
        <dbReference type="ARBA" id="ARBA00023002"/>
    </source>
</evidence>
<organism evidence="5 6">
    <name type="scientific">Anthostomella pinea</name>
    <dbReference type="NCBI Taxonomy" id="933095"/>
    <lineage>
        <taxon>Eukaryota</taxon>
        <taxon>Fungi</taxon>
        <taxon>Dikarya</taxon>
        <taxon>Ascomycota</taxon>
        <taxon>Pezizomycotina</taxon>
        <taxon>Sordariomycetes</taxon>
        <taxon>Xylariomycetidae</taxon>
        <taxon>Xylariales</taxon>
        <taxon>Xylariaceae</taxon>
        <taxon>Anthostomella</taxon>
    </lineage>
</organism>
<dbReference type="Gene3D" id="3.40.50.720">
    <property type="entry name" value="NAD(P)-binding Rossmann-like Domain"/>
    <property type="match status" value="1"/>
</dbReference>
<dbReference type="InterPro" id="IPR036291">
    <property type="entry name" value="NAD(P)-bd_dom_sf"/>
</dbReference>
<comment type="similarity">
    <text evidence="1">Belongs to the D-isomer specific 2-hydroxyacid dehydrogenase family.</text>
</comment>
<evidence type="ECO:0000313" key="5">
    <source>
        <dbReference type="EMBL" id="CAJ2509972.1"/>
    </source>
</evidence>
<dbReference type="EMBL" id="CAUWAG010000013">
    <property type="protein sequence ID" value="CAJ2509972.1"/>
    <property type="molecule type" value="Genomic_DNA"/>
</dbReference>
<sequence>MEAISKALGMKILIAECKSVPDSDVRAGGTAFDEVLKTCNELMIGCPLDDGTRDMITKVELRQMRTDSMAVNLAWGGVMDEASLVKALDEGWIACVFDDRHASLETLQTLVKTTLESYVVGKPQT</sequence>
<reference evidence="5" key="1">
    <citation type="submission" date="2023-10" db="EMBL/GenBank/DDBJ databases">
        <authorList>
            <person name="Hackl T."/>
        </authorList>
    </citation>
    <scope>NUCLEOTIDE SEQUENCE</scope>
</reference>
<name>A0AAI8VT42_9PEZI</name>
<dbReference type="GO" id="GO:0016491">
    <property type="term" value="F:oxidoreductase activity"/>
    <property type="evidence" value="ECO:0007669"/>
    <property type="project" value="UniProtKB-KW"/>
</dbReference>
<dbReference type="GO" id="GO:0051287">
    <property type="term" value="F:NAD binding"/>
    <property type="evidence" value="ECO:0007669"/>
    <property type="project" value="InterPro"/>
</dbReference>
<keyword evidence="6" id="KW-1185">Reference proteome</keyword>
<dbReference type="PANTHER" id="PTHR43761:SF1">
    <property type="entry name" value="D-ISOMER SPECIFIC 2-HYDROXYACID DEHYDROGENASE CATALYTIC DOMAIN-CONTAINING PROTEIN-RELATED"/>
    <property type="match status" value="1"/>
</dbReference>
<evidence type="ECO:0000256" key="1">
    <source>
        <dbReference type="ARBA" id="ARBA00005854"/>
    </source>
</evidence>
<dbReference type="InterPro" id="IPR006140">
    <property type="entry name" value="D-isomer_DH_NAD-bd"/>
</dbReference>
<accession>A0AAI8VT42</accession>
<keyword evidence="2" id="KW-0560">Oxidoreductase</keyword>
<comment type="caution">
    <text evidence="5">The sequence shown here is derived from an EMBL/GenBank/DDBJ whole genome shotgun (WGS) entry which is preliminary data.</text>
</comment>
<dbReference type="SUPFAM" id="SSF51735">
    <property type="entry name" value="NAD(P)-binding Rossmann-fold domains"/>
    <property type="match status" value="1"/>
</dbReference>
<proteinExistence type="inferred from homology"/>
<gene>
    <name evidence="5" type="ORF">KHLLAP_LOCUS10440</name>
</gene>
<protein>
    <submittedName>
        <fullName evidence="5">Uu.00g058720.m01.CDS01</fullName>
    </submittedName>
</protein>
<evidence type="ECO:0000256" key="3">
    <source>
        <dbReference type="ARBA" id="ARBA00023027"/>
    </source>
</evidence>
<dbReference type="PANTHER" id="PTHR43761">
    <property type="entry name" value="D-ISOMER SPECIFIC 2-HYDROXYACID DEHYDROGENASE FAMILY PROTEIN (AFU_ORTHOLOGUE AFUA_1G13630)"/>
    <property type="match status" value="1"/>
</dbReference>
<dbReference type="Pfam" id="PF02826">
    <property type="entry name" value="2-Hacid_dh_C"/>
    <property type="match status" value="1"/>
</dbReference>
<dbReference type="AlphaFoldDB" id="A0AAI8VT42"/>